<keyword evidence="5" id="KW-0560">Oxidoreductase</keyword>
<dbReference type="Gene3D" id="3.30.43.10">
    <property type="entry name" value="Uridine Diphospho-n-acetylenolpyruvylglucosamine Reductase, domain 2"/>
    <property type="match status" value="1"/>
</dbReference>
<keyword evidence="3" id="KW-0285">Flavoprotein</keyword>
<dbReference type="Proteomes" id="UP000315995">
    <property type="component" value="Chromosome"/>
</dbReference>
<protein>
    <submittedName>
        <fullName evidence="7">FAD-binding oxidoreductase</fullName>
    </submittedName>
</protein>
<proteinExistence type="inferred from homology"/>
<accession>A0A4Y6Q3A3</accession>
<evidence type="ECO:0000259" key="6">
    <source>
        <dbReference type="PROSITE" id="PS51387"/>
    </source>
</evidence>
<dbReference type="GO" id="GO:0071949">
    <property type="term" value="F:FAD binding"/>
    <property type="evidence" value="ECO:0007669"/>
    <property type="project" value="InterPro"/>
</dbReference>
<evidence type="ECO:0000256" key="3">
    <source>
        <dbReference type="ARBA" id="ARBA00022630"/>
    </source>
</evidence>
<dbReference type="InterPro" id="IPR016167">
    <property type="entry name" value="FAD-bd_PCMH_sub1"/>
</dbReference>
<evidence type="ECO:0000313" key="7">
    <source>
        <dbReference type="EMBL" id="QDG54930.1"/>
    </source>
</evidence>
<dbReference type="PANTHER" id="PTHR42973">
    <property type="entry name" value="BINDING OXIDOREDUCTASE, PUTATIVE (AFU_ORTHOLOGUE AFUA_1G17690)-RELATED"/>
    <property type="match status" value="1"/>
</dbReference>
<dbReference type="InterPro" id="IPR016164">
    <property type="entry name" value="FAD-linked_Oxase-like_C"/>
</dbReference>
<evidence type="ECO:0000256" key="4">
    <source>
        <dbReference type="ARBA" id="ARBA00022827"/>
    </source>
</evidence>
<dbReference type="OrthoDB" id="9775082at2"/>
<evidence type="ECO:0000313" key="8">
    <source>
        <dbReference type="Proteomes" id="UP000315995"/>
    </source>
</evidence>
<evidence type="ECO:0000256" key="1">
    <source>
        <dbReference type="ARBA" id="ARBA00001974"/>
    </source>
</evidence>
<dbReference type="AlphaFoldDB" id="A0A4Y6Q3A3"/>
<dbReference type="InterPro" id="IPR036318">
    <property type="entry name" value="FAD-bd_PCMH-like_sf"/>
</dbReference>
<dbReference type="EMBL" id="CP041186">
    <property type="protein sequence ID" value="QDG54930.1"/>
    <property type="molecule type" value="Genomic_DNA"/>
</dbReference>
<accession>A0A5B8YF29</accession>
<dbReference type="PANTHER" id="PTHR42973:SF39">
    <property type="entry name" value="FAD-BINDING PCMH-TYPE DOMAIN-CONTAINING PROTEIN"/>
    <property type="match status" value="1"/>
</dbReference>
<keyword evidence="8" id="KW-1185">Reference proteome</keyword>
<organism evidence="7 8">
    <name type="scientific">Persicimonas caeni</name>
    <dbReference type="NCBI Taxonomy" id="2292766"/>
    <lineage>
        <taxon>Bacteria</taxon>
        <taxon>Deltaproteobacteria</taxon>
        <taxon>Bradymonadales</taxon>
        <taxon>Bradymonadaceae</taxon>
        <taxon>Persicimonas</taxon>
    </lineage>
</organism>
<evidence type="ECO:0000256" key="2">
    <source>
        <dbReference type="ARBA" id="ARBA00005466"/>
    </source>
</evidence>
<dbReference type="Gene3D" id="3.30.465.10">
    <property type="match status" value="1"/>
</dbReference>
<dbReference type="Pfam" id="PF08031">
    <property type="entry name" value="BBE"/>
    <property type="match status" value="1"/>
</dbReference>
<dbReference type="SUPFAM" id="SSF55103">
    <property type="entry name" value="FAD-linked oxidases, C-terminal domain"/>
    <property type="match status" value="1"/>
</dbReference>
<feature type="domain" description="FAD-binding PCMH-type" evidence="6">
    <location>
        <begin position="39"/>
        <end position="209"/>
    </location>
</feature>
<dbReference type="InterPro" id="IPR016166">
    <property type="entry name" value="FAD-bd_PCMH"/>
</dbReference>
<dbReference type="Gene3D" id="3.40.462.20">
    <property type="match status" value="1"/>
</dbReference>
<comment type="cofactor">
    <cofactor evidence="1">
        <name>FAD</name>
        <dbReference type="ChEBI" id="CHEBI:57692"/>
    </cofactor>
</comment>
<dbReference type="Pfam" id="PF01565">
    <property type="entry name" value="FAD_binding_4"/>
    <property type="match status" value="1"/>
</dbReference>
<dbReference type="GO" id="GO:0016491">
    <property type="term" value="F:oxidoreductase activity"/>
    <property type="evidence" value="ECO:0007669"/>
    <property type="project" value="UniProtKB-KW"/>
</dbReference>
<dbReference type="InterPro" id="IPR012951">
    <property type="entry name" value="BBE"/>
</dbReference>
<dbReference type="InterPro" id="IPR050416">
    <property type="entry name" value="FAD-linked_Oxidoreductase"/>
</dbReference>
<comment type="similarity">
    <text evidence="2">Belongs to the oxygen-dependent FAD-linked oxidoreductase family.</text>
</comment>
<keyword evidence="4" id="KW-0274">FAD</keyword>
<sequence>MEGEFTPRADALRHKFRGEVLEPGDPVFEQMRRVYNANIDRHPALIARCRDVADVIAAVDFARETGRAAAIRGGGHNVGGLGTVDDEVLIDLSNLRGIRVEPKKRRVRVEGGCTIGELDHATCAFGLAVPAGIISTTGVGGLTLGGGFGHLSRQYGLTCDSLCSADIVTADGKLRYVDKDHHPDLLWAIKGGGGNYGVVTSFEFAAHPAKSIIGGPMFWSLDHTEELFAAYDQFIRRAPTQVSAFISFHIVPPMPPFPKDHHLETMCAIVWCYNGSEAEAKEVMEPLTSRIPPTFSMVGPIAYTELQSMFDGLMPHGLHHYWKSVFLRDLPAEAIEVHKEFGPRVANIHTTMHMYPLNGAVHRVGPKETAFNYRDVQYAANIVGIAETAEGLEPIKQWVREYFEALEPYSVGTGYTNFLFGDEDDKMIRAAFGDNYDRLVAIKTEYDPDNLFRINHNIRPAKARA</sequence>
<gene>
    <name evidence="7" type="ORF">FIV42_20440</name>
</gene>
<reference evidence="7 8" key="1">
    <citation type="submission" date="2019-06" db="EMBL/GenBank/DDBJ databases">
        <title>Persicimonas caeni gen. nov., sp. nov., a predatory bacterium isolated from solar saltern.</title>
        <authorList>
            <person name="Wang S."/>
        </authorList>
    </citation>
    <scope>NUCLEOTIDE SEQUENCE [LARGE SCALE GENOMIC DNA]</scope>
    <source>
        <strain evidence="7 8">YN101</strain>
    </source>
</reference>
<dbReference type="InterPro" id="IPR016169">
    <property type="entry name" value="FAD-bd_PCMH_sub2"/>
</dbReference>
<dbReference type="SUPFAM" id="SSF56176">
    <property type="entry name" value="FAD-binding/transporter-associated domain-like"/>
    <property type="match status" value="1"/>
</dbReference>
<evidence type="ECO:0000256" key="5">
    <source>
        <dbReference type="ARBA" id="ARBA00023002"/>
    </source>
</evidence>
<name>A0A4Y6Q3A3_PERCE</name>
<dbReference type="PROSITE" id="PS51387">
    <property type="entry name" value="FAD_PCMH"/>
    <property type="match status" value="1"/>
</dbReference>
<dbReference type="InterPro" id="IPR006094">
    <property type="entry name" value="Oxid_FAD_bind_N"/>
</dbReference>